<name>A0A328AFX8_9CAUL</name>
<dbReference type="Gene3D" id="3.40.50.720">
    <property type="entry name" value="NAD(P)-binding Rossmann-like Domain"/>
    <property type="match status" value="1"/>
</dbReference>
<dbReference type="Pfam" id="PF01225">
    <property type="entry name" value="Mur_ligase"/>
    <property type="match status" value="1"/>
</dbReference>
<protein>
    <recommendedName>
        <fullName evidence="5">UDP-N-acetylmuramate--alanine ligase</fullName>
    </recommendedName>
</protein>
<dbReference type="RefSeq" id="WP_111515648.1">
    <property type="nucleotide sequence ID" value="NZ_QFYR01000003.1"/>
</dbReference>
<dbReference type="AlphaFoldDB" id="A0A328AFX8"/>
<gene>
    <name evidence="3" type="ORF">DJ018_14410</name>
</gene>
<dbReference type="InterPro" id="IPR036615">
    <property type="entry name" value="Mur_ligase_C_dom_sf"/>
</dbReference>
<keyword evidence="4" id="KW-1185">Reference proteome</keyword>
<dbReference type="GO" id="GO:0016881">
    <property type="term" value="F:acid-amino acid ligase activity"/>
    <property type="evidence" value="ECO:0007669"/>
    <property type="project" value="InterPro"/>
</dbReference>
<proteinExistence type="predicted"/>
<dbReference type="OrthoDB" id="9804126at2"/>
<reference evidence="4" key="1">
    <citation type="submission" date="2018-05" db="EMBL/GenBank/DDBJ databases">
        <authorList>
            <person name="Li X."/>
        </authorList>
    </citation>
    <scope>NUCLEOTIDE SEQUENCE [LARGE SCALE GENOMIC DNA]</scope>
    <source>
        <strain evidence="4">YIM 73061</strain>
    </source>
</reference>
<dbReference type="Gene3D" id="3.40.1190.10">
    <property type="entry name" value="Mur-like, catalytic domain"/>
    <property type="match status" value="1"/>
</dbReference>
<dbReference type="SUPFAM" id="SSF51984">
    <property type="entry name" value="MurCD N-terminal domain"/>
    <property type="match status" value="1"/>
</dbReference>
<dbReference type="InterPro" id="IPR050061">
    <property type="entry name" value="MurCDEF_pg_biosynth"/>
</dbReference>
<evidence type="ECO:0000313" key="4">
    <source>
        <dbReference type="Proteomes" id="UP000249725"/>
    </source>
</evidence>
<feature type="domain" description="Mur ligase N-terminal catalytic" evidence="1">
    <location>
        <begin position="2"/>
        <end position="103"/>
    </location>
</feature>
<evidence type="ECO:0000313" key="3">
    <source>
        <dbReference type="EMBL" id="RAK52324.1"/>
    </source>
</evidence>
<dbReference type="EMBL" id="QFYR01000003">
    <property type="protein sequence ID" value="RAK52324.1"/>
    <property type="molecule type" value="Genomic_DNA"/>
</dbReference>
<dbReference type="SUPFAM" id="SSF53244">
    <property type="entry name" value="MurD-like peptide ligases, peptide-binding domain"/>
    <property type="match status" value="1"/>
</dbReference>
<sequence>MRIHFTGIAGAGMSAAALMMRDAGHEVSGSDEDVFPPMSTYVEGLGFPFHRSFDAANLPDGLDMLVLGASAKLGGDANPEVLEARRRGVRITTFPELVGEATSSRQNTVVAGSFGKSTCTALLAHVLKEAGRDAGWMIGAISPSLPATGHWGAAPEVVLEGDEYIVGPADKRSKFVLYHPRDVLLTSLVHDHVNVFPTFEDYEAPFRQLLRLIPADGLLVARDHPAIRAIAGEAGSRIVWYDTEPCAGWWSEGVVFGETTRFTLIGPGGRRIAMATSLLGEHNIENIVGVSAYLLERSLVSEAQLVDAVASFGGIRRRLDRLTRTSVVPVVEGFGSSYEKARSAIDAMLLHYPERPLTVVFEPHTFSWRSREALSWYDTVFAGVAKVLIAPPPTHGAASHQQATYEEILARAAATGAAVQGVRSAQEAIGALSALTGAEAVLLLSSGPLLGLPDSLPPVFEELYAPRFAA</sequence>
<dbReference type="InterPro" id="IPR000713">
    <property type="entry name" value="Mur_ligase_N"/>
</dbReference>
<comment type="caution">
    <text evidence="3">The sequence shown here is derived from an EMBL/GenBank/DDBJ whole genome shotgun (WGS) entry which is preliminary data.</text>
</comment>
<evidence type="ECO:0000259" key="2">
    <source>
        <dbReference type="Pfam" id="PF08245"/>
    </source>
</evidence>
<dbReference type="InterPro" id="IPR013221">
    <property type="entry name" value="Mur_ligase_cen"/>
</dbReference>
<dbReference type="PANTHER" id="PTHR43445:SF5">
    <property type="entry name" value="UDP-N-ACETYLMURAMATE--L-ALANYL-GAMMA-D-GLUTAMYL-MESO-2,6-DIAMINOHEPTANDIOATE LIGASE"/>
    <property type="match status" value="1"/>
</dbReference>
<dbReference type="Proteomes" id="UP000249725">
    <property type="component" value="Unassembled WGS sequence"/>
</dbReference>
<dbReference type="Pfam" id="PF08245">
    <property type="entry name" value="Mur_ligase_M"/>
    <property type="match status" value="1"/>
</dbReference>
<organism evidence="3 4">
    <name type="scientific">Phenylobacterium deserti</name>
    <dbReference type="NCBI Taxonomy" id="1914756"/>
    <lineage>
        <taxon>Bacteria</taxon>
        <taxon>Pseudomonadati</taxon>
        <taxon>Pseudomonadota</taxon>
        <taxon>Alphaproteobacteria</taxon>
        <taxon>Caulobacterales</taxon>
        <taxon>Caulobacteraceae</taxon>
        <taxon>Phenylobacterium</taxon>
    </lineage>
</organism>
<accession>A0A328AFX8</accession>
<dbReference type="InterPro" id="IPR036565">
    <property type="entry name" value="Mur-like_cat_sf"/>
</dbReference>
<dbReference type="GO" id="GO:0005524">
    <property type="term" value="F:ATP binding"/>
    <property type="evidence" value="ECO:0007669"/>
    <property type="project" value="InterPro"/>
</dbReference>
<evidence type="ECO:0008006" key="5">
    <source>
        <dbReference type="Google" id="ProtNLM"/>
    </source>
</evidence>
<dbReference type="PANTHER" id="PTHR43445">
    <property type="entry name" value="UDP-N-ACETYLMURAMATE--L-ALANINE LIGASE-RELATED"/>
    <property type="match status" value="1"/>
</dbReference>
<dbReference type="Gene3D" id="3.90.190.20">
    <property type="entry name" value="Mur ligase, C-terminal domain"/>
    <property type="match status" value="1"/>
</dbReference>
<evidence type="ECO:0000259" key="1">
    <source>
        <dbReference type="Pfam" id="PF01225"/>
    </source>
</evidence>
<dbReference type="SUPFAM" id="SSF53623">
    <property type="entry name" value="MurD-like peptide ligases, catalytic domain"/>
    <property type="match status" value="1"/>
</dbReference>
<feature type="domain" description="Mur ligase central" evidence="2">
    <location>
        <begin position="110"/>
        <end position="292"/>
    </location>
</feature>